<accession>A0ABP0IC06</accession>
<dbReference type="EMBL" id="CAXAMM010003491">
    <property type="protein sequence ID" value="CAK9000110.1"/>
    <property type="molecule type" value="Genomic_DNA"/>
</dbReference>
<reference evidence="1 2" key="1">
    <citation type="submission" date="2024-02" db="EMBL/GenBank/DDBJ databases">
        <authorList>
            <person name="Chen Y."/>
            <person name="Shah S."/>
            <person name="Dougan E. K."/>
            <person name="Thang M."/>
            <person name="Chan C."/>
        </authorList>
    </citation>
    <scope>NUCLEOTIDE SEQUENCE [LARGE SCALE GENOMIC DNA]</scope>
</reference>
<sequence length="68" mass="7419">LSCLEQSFQGPATASAPPVANEGVTKVRAGDDDSPFAQVRMVSRLEVDYAFLLAAYNDINDSEKLDQW</sequence>
<keyword evidence="2" id="KW-1185">Reference proteome</keyword>
<comment type="caution">
    <text evidence="1">The sequence shown here is derived from an EMBL/GenBank/DDBJ whole genome shotgun (WGS) entry which is preliminary data.</text>
</comment>
<proteinExistence type="predicted"/>
<feature type="non-terminal residue" evidence="1">
    <location>
        <position position="68"/>
    </location>
</feature>
<gene>
    <name evidence="1" type="ORF">SCF082_LOCUS6352</name>
</gene>
<organism evidence="1 2">
    <name type="scientific">Durusdinium trenchii</name>
    <dbReference type="NCBI Taxonomy" id="1381693"/>
    <lineage>
        <taxon>Eukaryota</taxon>
        <taxon>Sar</taxon>
        <taxon>Alveolata</taxon>
        <taxon>Dinophyceae</taxon>
        <taxon>Suessiales</taxon>
        <taxon>Symbiodiniaceae</taxon>
        <taxon>Durusdinium</taxon>
    </lineage>
</organism>
<dbReference type="Proteomes" id="UP001642464">
    <property type="component" value="Unassembled WGS sequence"/>
</dbReference>
<protein>
    <submittedName>
        <fullName evidence="1">Uncharacterized protein</fullName>
    </submittedName>
</protein>
<evidence type="ECO:0000313" key="1">
    <source>
        <dbReference type="EMBL" id="CAK9000110.1"/>
    </source>
</evidence>
<evidence type="ECO:0000313" key="2">
    <source>
        <dbReference type="Proteomes" id="UP001642464"/>
    </source>
</evidence>
<name>A0ABP0IC06_9DINO</name>
<feature type="non-terminal residue" evidence="1">
    <location>
        <position position="1"/>
    </location>
</feature>